<dbReference type="Pfam" id="PF00149">
    <property type="entry name" value="Metallophos"/>
    <property type="match status" value="1"/>
</dbReference>
<dbReference type="STRING" id="1538553.JT25_003550"/>
<feature type="domain" description="Calcineurin-like phosphoesterase" evidence="6">
    <location>
        <begin position="7"/>
        <end position="207"/>
    </location>
</feature>
<dbReference type="GO" id="GO:0016020">
    <property type="term" value="C:membrane"/>
    <property type="evidence" value="ECO:0007669"/>
    <property type="project" value="GOC"/>
</dbReference>
<keyword evidence="1" id="KW-1003">Cell membrane</keyword>
<dbReference type="GO" id="GO:0009245">
    <property type="term" value="P:lipid A biosynthetic process"/>
    <property type="evidence" value="ECO:0007669"/>
    <property type="project" value="TreeGrafter"/>
</dbReference>
<organism evidence="7 8">
    <name type="scientific">Methylomonas denitrificans</name>
    <dbReference type="NCBI Taxonomy" id="1538553"/>
    <lineage>
        <taxon>Bacteria</taxon>
        <taxon>Pseudomonadati</taxon>
        <taxon>Pseudomonadota</taxon>
        <taxon>Gammaproteobacteria</taxon>
        <taxon>Methylococcales</taxon>
        <taxon>Methylococcaceae</taxon>
        <taxon>Methylomonas</taxon>
    </lineage>
</organism>
<evidence type="ECO:0000313" key="7">
    <source>
        <dbReference type="EMBL" id="AMK75569.1"/>
    </source>
</evidence>
<evidence type="ECO:0000256" key="2">
    <source>
        <dbReference type="ARBA" id="ARBA00022519"/>
    </source>
</evidence>
<evidence type="ECO:0000256" key="1">
    <source>
        <dbReference type="ARBA" id="ARBA00022475"/>
    </source>
</evidence>
<keyword evidence="5" id="KW-0464">Manganese</keyword>
<dbReference type="RefSeq" id="WP_036272351.1">
    <property type="nucleotide sequence ID" value="NZ_CP014476.1"/>
</dbReference>
<evidence type="ECO:0000256" key="5">
    <source>
        <dbReference type="ARBA" id="ARBA00023211"/>
    </source>
</evidence>
<dbReference type="OrthoDB" id="9802481at2"/>
<reference evidence="7 8" key="1">
    <citation type="journal article" date="2015" name="Environ. Microbiol.">
        <title>Methane oxidation coupled to nitrate reduction under hypoxia by the Gammaproteobacterium Methylomonas denitrificans, sp. nov. type strain FJG1.</title>
        <authorList>
            <person name="Kits K.D."/>
            <person name="Klotz M.G."/>
            <person name="Stein L.Y."/>
        </authorList>
    </citation>
    <scope>NUCLEOTIDE SEQUENCE [LARGE SCALE GENOMIC DNA]</scope>
    <source>
        <strain evidence="7 8">FJG1</strain>
    </source>
</reference>
<evidence type="ECO:0000256" key="3">
    <source>
        <dbReference type="ARBA" id="ARBA00022723"/>
    </source>
</evidence>
<proteinExistence type="predicted"/>
<dbReference type="InterPro" id="IPR004843">
    <property type="entry name" value="Calcineurin-like_PHP"/>
</dbReference>
<dbReference type="Gene3D" id="3.60.21.10">
    <property type="match status" value="1"/>
</dbReference>
<dbReference type="KEGG" id="mdn:JT25_003550"/>
<dbReference type="EMBL" id="CP014476">
    <property type="protein sequence ID" value="AMK75569.1"/>
    <property type="molecule type" value="Genomic_DNA"/>
</dbReference>
<keyword evidence="3" id="KW-0479">Metal-binding</keyword>
<keyword evidence="8" id="KW-1185">Reference proteome</keyword>
<dbReference type="SUPFAM" id="SSF56300">
    <property type="entry name" value="Metallo-dependent phosphatases"/>
    <property type="match status" value="1"/>
</dbReference>
<accession>A0A140E595</accession>
<evidence type="ECO:0000313" key="8">
    <source>
        <dbReference type="Proteomes" id="UP000030512"/>
    </source>
</evidence>
<dbReference type="GO" id="GO:0008758">
    <property type="term" value="F:UDP-2,3-diacylglucosamine hydrolase activity"/>
    <property type="evidence" value="ECO:0007669"/>
    <property type="project" value="TreeGrafter"/>
</dbReference>
<dbReference type="AlphaFoldDB" id="A0A140E595"/>
<keyword evidence="2" id="KW-0997">Cell inner membrane</keyword>
<dbReference type="InterPro" id="IPR043461">
    <property type="entry name" value="LpxH-like"/>
</dbReference>
<evidence type="ECO:0000259" key="6">
    <source>
        <dbReference type="Pfam" id="PF00149"/>
    </source>
</evidence>
<keyword evidence="7" id="KW-0378">Hydrolase</keyword>
<dbReference type="CDD" id="cd07398">
    <property type="entry name" value="MPP_YbbF-LpxH"/>
    <property type="match status" value="1"/>
</dbReference>
<dbReference type="InterPro" id="IPR029052">
    <property type="entry name" value="Metallo-depent_PP-like"/>
</dbReference>
<gene>
    <name evidence="7" type="ORF">JT25_003550</name>
</gene>
<keyword evidence="4" id="KW-0472">Membrane</keyword>
<evidence type="ECO:0000256" key="4">
    <source>
        <dbReference type="ARBA" id="ARBA00023136"/>
    </source>
</evidence>
<dbReference type="Proteomes" id="UP000030512">
    <property type="component" value="Chromosome"/>
</dbReference>
<dbReference type="PANTHER" id="PTHR34990:SF2">
    <property type="entry name" value="BLL8164 PROTEIN"/>
    <property type="match status" value="1"/>
</dbReference>
<name>A0A140E595_9GAMM</name>
<protein>
    <submittedName>
        <fullName evidence="7">UDP-2,3-diacylglucosamine hydrolase</fullName>
    </submittedName>
</protein>
<dbReference type="PANTHER" id="PTHR34990">
    <property type="entry name" value="UDP-2,3-DIACYLGLUCOSAMINE HYDROLASE-RELATED"/>
    <property type="match status" value="1"/>
</dbReference>
<dbReference type="GO" id="GO:0046872">
    <property type="term" value="F:metal ion binding"/>
    <property type="evidence" value="ECO:0007669"/>
    <property type="project" value="UniProtKB-KW"/>
</dbReference>
<sequence length="264" mass="30685">MNTSFYRTIWISDLHIGSTQCQADALLDFLKHNDSEKLYLVGDIIDFWALSKKMYWPRDHNTIIQKILRKARHGTQIIYVPGNHDENVRDYDDYVFGDIVVKNSDIHTTVQGKRFLIVHGDEYDTIAKHHQWLAKIGSLGYDWLIEINRFLRMIRKLIGRQSHFSLAAFVKFKVKNAVQFISDYEESIVRTLKNEGLDGVICGHIHHAEIKEIEGFLYVNTGDFVESCTAIVEHQDGRLELIRWLAQETPQLEQQHDGELPHLG</sequence>